<keyword evidence="3 4" id="KW-0472">Membrane</keyword>
<evidence type="ECO:0000313" key="6">
    <source>
        <dbReference type="EMBL" id="ANO52677.1"/>
    </source>
</evidence>
<proteinExistence type="predicted"/>
<evidence type="ECO:0000256" key="1">
    <source>
        <dbReference type="ARBA" id="ARBA00022692"/>
    </source>
</evidence>
<dbReference type="Pfam" id="PF07690">
    <property type="entry name" value="MFS_1"/>
    <property type="match status" value="1"/>
</dbReference>
<accession>A0A193LJI6</accession>
<dbReference type="RefSeq" id="WP_068618236.1">
    <property type="nucleotide sequence ID" value="NZ_CP016268.1"/>
</dbReference>
<dbReference type="InterPro" id="IPR011701">
    <property type="entry name" value="MFS"/>
</dbReference>
<reference evidence="6 7" key="1">
    <citation type="submission" date="2016-06" db="EMBL/GenBank/DDBJ databases">
        <title>Complete genome sequence of a deep-branching marine Gamma Proteobacterium Woeseia oceani type strain XK5.</title>
        <authorList>
            <person name="Mu D."/>
            <person name="Du Z."/>
        </authorList>
    </citation>
    <scope>NUCLEOTIDE SEQUENCE [LARGE SCALE GENOMIC DNA]</scope>
    <source>
        <strain evidence="6 7">XK5</strain>
    </source>
</reference>
<dbReference type="PANTHER" id="PTHR23526">
    <property type="entry name" value="INTEGRAL MEMBRANE TRANSPORT PROTEIN-RELATED"/>
    <property type="match status" value="1"/>
</dbReference>
<evidence type="ECO:0000256" key="2">
    <source>
        <dbReference type="ARBA" id="ARBA00022989"/>
    </source>
</evidence>
<evidence type="ECO:0000256" key="3">
    <source>
        <dbReference type="ARBA" id="ARBA00023136"/>
    </source>
</evidence>
<dbReference type="InterPro" id="IPR020846">
    <property type="entry name" value="MFS_dom"/>
</dbReference>
<feature type="transmembrane region" description="Helical" evidence="4">
    <location>
        <begin position="327"/>
        <end position="349"/>
    </location>
</feature>
<feature type="transmembrane region" description="Helical" evidence="4">
    <location>
        <begin position="23"/>
        <end position="44"/>
    </location>
</feature>
<dbReference type="InterPro" id="IPR036259">
    <property type="entry name" value="MFS_trans_sf"/>
</dbReference>
<dbReference type="STRING" id="1548547.BA177_17100"/>
<dbReference type="AlphaFoldDB" id="A0A193LJI6"/>
<name>A0A193LJI6_9GAMM</name>
<feature type="transmembrane region" description="Helical" evidence="4">
    <location>
        <begin position="369"/>
        <end position="388"/>
    </location>
</feature>
<evidence type="ECO:0000256" key="4">
    <source>
        <dbReference type="SAM" id="Phobius"/>
    </source>
</evidence>
<keyword evidence="1 4" id="KW-0812">Transmembrane</keyword>
<dbReference type="Gene3D" id="1.20.1250.20">
    <property type="entry name" value="MFS general substrate transporter like domains"/>
    <property type="match status" value="2"/>
</dbReference>
<feature type="domain" description="Major facilitator superfamily (MFS) profile" evidence="5">
    <location>
        <begin position="157"/>
        <end position="435"/>
    </location>
</feature>
<dbReference type="PANTHER" id="PTHR23526:SF2">
    <property type="entry name" value="MAJOR FACILITATOR SUPERFAMILY (MFS) PROFILE DOMAIN-CONTAINING PROTEIN"/>
    <property type="match status" value="1"/>
</dbReference>
<evidence type="ECO:0000313" key="7">
    <source>
        <dbReference type="Proteomes" id="UP000092695"/>
    </source>
</evidence>
<feature type="transmembrane region" description="Helical" evidence="4">
    <location>
        <begin position="53"/>
        <end position="76"/>
    </location>
</feature>
<feature type="transmembrane region" description="Helical" evidence="4">
    <location>
        <begin position="126"/>
        <end position="145"/>
    </location>
</feature>
<dbReference type="Proteomes" id="UP000092695">
    <property type="component" value="Chromosome"/>
</dbReference>
<dbReference type="EMBL" id="CP016268">
    <property type="protein sequence ID" value="ANO52677.1"/>
    <property type="molecule type" value="Genomic_DNA"/>
</dbReference>
<feature type="transmembrane region" description="Helical" evidence="4">
    <location>
        <begin position="234"/>
        <end position="256"/>
    </location>
</feature>
<protein>
    <recommendedName>
        <fullName evidence="5">Major facilitator superfamily (MFS) profile domain-containing protein</fullName>
    </recommendedName>
</protein>
<feature type="transmembrane region" description="Helical" evidence="4">
    <location>
        <begin position="268"/>
        <end position="285"/>
    </location>
</feature>
<evidence type="ECO:0000259" key="5">
    <source>
        <dbReference type="PROSITE" id="PS50850"/>
    </source>
</evidence>
<feature type="transmembrane region" description="Helical" evidence="4">
    <location>
        <begin position="205"/>
        <end position="228"/>
    </location>
</feature>
<dbReference type="InterPro" id="IPR052528">
    <property type="entry name" value="Sugar_transport-like"/>
</dbReference>
<keyword evidence="2 4" id="KW-1133">Transmembrane helix</keyword>
<keyword evidence="7" id="KW-1185">Reference proteome</keyword>
<dbReference type="GO" id="GO:0016020">
    <property type="term" value="C:membrane"/>
    <property type="evidence" value="ECO:0007669"/>
    <property type="project" value="UniProtKB-SubCell"/>
</dbReference>
<dbReference type="SUPFAM" id="SSF103473">
    <property type="entry name" value="MFS general substrate transporter"/>
    <property type="match status" value="1"/>
</dbReference>
<feature type="transmembrane region" description="Helical" evidence="4">
    <location>
        <begin position="291"/>
        <end position="315"/>
    </location>
</feature>
<feature type="transmembrane region" description="Helical" evidence="4">
    <location>
        <begin position="151"/>
        <end position="172"/>
    </location>
</feature>
<dbReference type="KEGG" id="woc:BA177_17100"/>
<sequence>MTGIGETYLSAFAVFLRATTPQIGLLASVPPLLASLVQLLSAWLGHVTGHRRAIILAGASLQAFAWLPIIVLPLVFRDYAVPMLIGSVILYHGGAHLTLPQWTSLLGDIVPERKRGRFFSQRTGRIAATTFASLIVGGAVLHLMTERGETLIGFIVLFVIAAIARLVSIYHLSCMHDQPRQVAPMQLPAAREWWQRIRHSNAIRFSVFFALMQFAVAIASPFFTVYMLRDLNYSYLQFMANTGMAIFAQFLTLAQWGRISDVFGNRRILAVTGLFIPLMPLLWVFSTNFWYLLAIQALSGFSWAGFTLSASNFLYDLIAPHRRTTYIAAHNVLAAGGVFCGAILGGFLGAVFPVDYALFGAHYHWLSPLYGVFIVSMLARGAVALLLIPRLREVRQVRPITTAQVIFRVTRMNALAGVIFDIVGTKPRKQDRKAD</sequence>
<dbReference type="PROSITE" id="PS50850">
    <property type="entry name" value="MFS"/>
    <property type="match status" value="1"/>
</dbReference>
<dbReference type="GO" id="GO:0022857">
    <property type="term" value="F:transmembrane transporter activity"/>
    <property type="evidence" value="ECO:0007669"/>
    <property type="project" value="InterPro"/>
</dbReference>
<organism evidence="6 7">
    <name type="scientific">Woeseia oceani</name>
    <dbReference type="NCBI Taxonomy" id="1548547"/>
    <lineage>
        <taxon>Bacteria</taxon>
        <taxon>Pseudomonadati</taxon>
        <taxon>Pseudomonadota</taxon>
        <taxon>Gammaproteobacteria</taxon>
        <taxon>Woeseiales</taxon>
        <taxon>Woeseiaceae</taxon>
        <taxon>Woeseia</taxon>
    </lineage>
</organism>
<gene>
    <name evidence="6" type="ORF">BA177_17100</name>
</gene>